<reference evidence="8" key="1">
    <citation type="submission" date="2016-10" db="EMBL/GenBank/DDBJ databases">
        <authorList>
            <person name="Varghese N."/>
            <person name="Submissions S."/>
        </authorList>
    </citation>
    <scope>NUCLEOTIDE SEQUENCE [LARGE SCALE GENOMIC DNA]</scope>
    <source>
        <strain evidence="8">DSM 3669</strain>
    </source>
</reference>
<dbReference type="InterPro" id="IPR004447">
    <property type="entry name" value="Peptidase_S41A"/>
</dbReference>
<dbReference type="Gene3D" id="3.90.226.10">
    <property type="entry name" value="2-enoyl-CoA Hydratase, Chain A, domain 1"/>
    <property type="match status" value="1"/>
</dbReference>
<dbReference type="CDD" id="cd07560">
    <property type="entry name" value="Peptidase_S41_CPP"/>
    <property type="match status" value="1"/>
</dbReference>
<dbReference type="Pfam" id="PF22694">
    <property type="entry name" value="CtpB_N-like"/>
    <property type="match status" value="1"/>
</dbReference>
<dbReference type="SUPFAM" id="SSF50156">
    <property type="entry name" value="PDZ domain-like"/>
    <property type="match status" value="1"/>
</dbReference>
<dbReference type="InterPro" id="IPR041489">
    <property type="entry name" value="PDZ_6"/>
</dbReference>
<dbReference type="GO" id="GO:0008236">
    <property type="term" value="F:serine-type peptidase activity"/>
    <property type="evidence" value="ECO:0007669"/>
    <property type="project" value="UniProtKB-KW"/>
</dbReference>
<keyword evidence="3 5" id="KW-0378">Hydrolase</keyword>
<dbReference type="GO" id="GO:0030288">
    <property type="term" value="C:outer membrane-bounded periplasmic space"/>
    <property type="evidence" value="ECO:0007669"/>
    <property type="project" value="TreeGrafter"/>
</dbReference>
<evidence type="ECO:0000313" key="7">
    <source>
        <dbReference type="EMBL" id="SFR13945.1"/>
    </source>
</evidence>
<dbReference type="InterPro" id="IPR055210">
    <property type="entry name" value="CtpA/B_N"/>
</dbReference>
<dbReference type="InterPro" id="IPR001478">
    <property type="entry name" value="PDZ"/>
</dbReference>
<dbReference type="PANTHER" id="PTHR32060">
    <property type="entry name" value="TAIL-SPECIFIC PROTEASE"/>
    <property type="match status" value="1"/>
</dbReference>
<dbReference type="GO" id="GO:0006508">
    <property type="term" value="P:proteolysis"/>
    <property type="evidence" value="ECO:0007669"/>
    <property type="project" value="UniProtKB-KW"/>
</dbReference>
<dbReference type="Proteomes" id="UP000199584">
    <property type="component" value="Unassembled WGS sequence"/>
</dbReference>
<dbReference type="Pfam" id="PF03572">
    <property type="entry name" value="Peptidase_S41"/>
    <property type="match status" value="1"/>
</dbReference>
<dbReference type="NCBIfam" id="TIGR00225">
    <property type="entry name" value="prc"/>
    <property type="match status" value="1"/>
</dbReference>
<keyword evidence="4 5" id="KW-0720">Serine protease</keyword>
<feature type="domain" description="PDZ" evidence="6">
    <location>
        <begin position="104"/>
        <end position="178"/>
    </location>
</feature>
<dbReference type="PANTHER" id="PTHR32060:SF30">
    <property type="entry name" value="CARBOXY-TERMINAL PROCESSING PROTEASE CTPA"/>
    <property type="match status" value="1"/>
</dbReference>
<dbReference type="InterPro" id="IPR029045">
    <property type="entry name" value="ClpP/crotonase-like_dom_sf"/>
</dbReference>
<dbReference type="Gene3D" id="2.30.42.10">
    <property type="match status" value="1"/>
</dbReference>
<dbReference type="SUPFAM" id="SSF52096">
    <property type="entry name" value="ClpP/crotonase"/>
    <property type="match status" value="1"/>
</dbReference>
<dbReference type="InterPro" id="IPR005151">
    <property type="entry name" value="Tail-specific_protease"/>
</dbReference>
<evidence type="ECO:0000256" key="2">
    <source>
        <dbReference type="ARBA" id="ARBA00022670"/>
    </source>
</evidence>
<accession>A0A1I6E885</accession>
<proteinExistence type="inferred from homology"/>
<evidence type="ECO:0000256" key="4">
    <source>
        <dbReference type="ARBA" id="ARBA00022825"/>
    </source>
</evidence>
<dbReference type="GO" id="GO:0007165">
    <property type="term" value="P:signal transduction"/>
    <property type="evidence" value="ECO:0007669"/>
    <property type="project" value="TreeGrafter"/>
</dbReference>
<dbReference type="PROSITE" id="PS50106">
    <property type="entry name" value="PDZ"/>
    <property type="match status" value="1"/>
</dbReference>
<comment type="similarity">
    <text evidence="1 5">Belongs to the peptidase S41A family.</text>
</comment>
<evidence type="ECO:0000256" key="3">
    <source>
        <dbReference type="ARBA" id="ARBA00022801"/>
    </source>
</evidence>
<dbReference type="SMART" id="SM00245">
    <property type="entry name" value="TSPc"/>
    <property type="match status" value="1"/>
</dbReference>
<evidence type="ECO:0000256" key="1">
    <source>
        <dbReference type="ARBA" id="ARBA00009179"/>
    </source>
</evidence>
<dbReference type="STRING" id="39060.SAMN05660706_12932"/>
<keyword evidence="8" id="KW-1185">Reference proteome</keyword>
<dbReference type="GO" id="GO:0004175">
    <property type="term" value="F:endopeptidase activity"/>
    <property type="evidence" value="ECO:0007669"/>
    <property type="project" value="TreeGrafter"/>
</dbReference>
<dbReference type="Gene3D" id="3.30.750.44">
    <property type="match status" value="1"/>
</dbReference>
<dbReference type="CDD" id="cd06782">
    <property type="entry name" value="cpPDZ_CPP-like"/>
    <property type="match status" value="1"/>
</dbReference>
<name>A0A1I6E885_9FIRM</name>
<dbReference type="AlphaFoldDB" id="A0A1I6E885"/>
<sequence>MPIGRNITVKVEGAGCMSRRLVFLALTFFILFTWMRPAGAVEDAQSGPALIQETMELLETHHLSHPDPAKLTDGAIQGMLDSLDDPYAEYFSAEELQGFADSLNGDLVGVGIEIRAGEQYPFVVDVIPGTPAAKGGIAAGDLIVAVNGESTEDLPLAEVVTRIRGVLDSAVTLTLRRGAQEFDLILHRAAIHVPLVEQDMLDGGTGYIKIVSFGTRTAEEFDAAMARLKADGMRSLIVDLRFNGGGYVLEAIDILDNFIADDSLAFIIDDGLGHQDEIHTQGKPAFKDLPVVVLVNGLTASASEILAGALQDHGKATLVGDTTYGKGVMQAVIPLSTGGALKLTVSRYLTPAGRDIDIVGLTPDHFVLVHDLQKEIAWQLLHPEDDPDLGFVPGSGKAALNSRELDVSIDFLQLGNERYLPLRPVLEAMLYQVAWQDGVIKIFSGREEILTLNTFNSRWNIQPGAFIEQGISYLPEKILPQLNIDINKEGNKIVLTRRLF</sequence>
<evidence type="ECO:0000259" key="6">
    <source>
        <dbReference type="PROSITE" id="PS50106"/>
    </source>
</evidence>
<dbReference type="InterPro" id="IPR036034">
    <property type="entry name" value="PDZ_sf"/>
</dbReference>
<organism evidence="7 8">
    <name type="scientific">Desulfoscipio geothermicus DSM 3669</name>
    <dbReference type="NCBI Taxonomy" id="1121426"/>
    <lineage>
        <taxon>Bacteria</taxon>
        <taxon>Bacillati</taxon>
        <taxon>Bacillota</taxon>
        <taxon>Clostridia</taxon>
        <taxon>Eubacteriales</taxon>
        <taxon>Desulfallaceae</taxon>
        <taxon>Desulfoscipio</taxon>
    </lineage>
</organism>
<dbReference type="OrthoDB" id="9812068at2"/>
<evidence type="ECO:0000256" key="5">
    <source>
        <dbReference type="RuleBase" id="RU004404"/>
    </source>
</evidence>
<gene>
    <name evidence="7" type="ORF">SAMN05660706_12932</name>
</gene>
<dbReference type="EMBL" id="FOYM01000029">
    <property type="protein sequence ID" value="SFR13945.1"/>
    <property type="molecule type" value="Genomic_DNA"/>
</dbReference>
<protein>
    <submittedName>
        <fullName evidence="7">Carboxyl-terminal processing protease</fullName>
    </submittedName>
</protein>
<evidence type="ECO:0000313" key="8">
    <source>
        <dbReference type="Proteomes" id="UP000199584"/>
    </source>
</evidence>
<dbReference type="SMART" id="SM00228">
    <property type="entry name" value="PDZ"/>
    <property type="match status" value="1"/>
</dbReference>
<keyword evidence="2 5" id="KW-0645">Protease</keyword>
<dbReference type="Pfam" id="PF17820">
    <property type="entry name" value="PDZ_6"/>
    <property type="match status" value="1"/>
</dbReference>